<dbReference type="CDD" id="cd00303">
    <property type="entry name" value="retropepsin_like"/>
    <property type="match status" value="1"/>
</dbReference>
<dbReference type="HOGENOM" id="CLU_322393_0_0_1"/>
<feature type="compositionally biased region" description="Basic and acidic residues" evidence="2">
    <location>
        <begin position="346"/>
        <end position="361"/>
    </location>
</feature>
<keyword evidence="1" id="KW-0863">Zinc-finger</keyword>
<evidence type="ECO:0000313" key="4">
    <source>
        <dbReference type="EMBL" id="EKV19496.1"/>
    </source>
</evidence>
<dbReference type="eggNOG" id="ENOG502RPQR">
    <property type="taxonomic scope" value="Eukaryota"/>
</dbReference>
<comment type="caution">
    <text evidence="4">The sequence shown here is derived from an EMBL/GenBank/DDBJ whole genome shotgun (WGS) entry which is preliminary data.</text>
</comment>
<dbReference type="SMART" id="SM00343">
    <property type="entry name" value="ZnF_C2HC"/>
    <property type="match status" value="1"/>
</dbReference>
<dbReference type="GO" id="GO:0008270">
    <property type="term" value="F:zinc ion binding"/>
    <property type="evidence" value="ECO:0007669"/>
    <property type="project" value="UniProtKB-KW"/>
</dbReference>
<dbReference type="STRING" id="1170229.K9H301"/>
<dbReference type="Gene3D" id="4.10.60.10">
    <property type="entry name" value="Zinc finger, CCHC-type"/>
    <property type="match status" value="1"/>
</dbReference>
<keyword evidence="1" id="KW-0862">Zinc</keyword>
<dbReference type="Proteomes" id="UP000009882">
    <property type="component" value="Unassembled WGS sequence"/>
</dbReference>
<accession>K9H301</accession>
<protein>
    <recommendedName>
        <fullName evidence="3">CCHC-type domain-containing protein</fullName>
    </recommendedName>
</protein>
<evidence type="ECO:0000256" key="2">
    <source>
        <dbReference type="SAM" id="MobiDB-lite"/>
    </source>
</evidence>
<reference evidence="5" key="1">
    <citation type="journal article" date="2012" name="BMC Genomics">
        <title>Genome sequence of the necrotrophic fungus Penicillium digitatum, the main postharvest pathogen of citrus.</title>
        <authorList>
            <person name="Marcet-Houben M."/>
            <person name="Ballester A.-R."/>
            <person name="de la Fuente B."/>
            <person name="Harries E."/>
            <person name="Marcos J.F."/>
            <person name="Gonzalez-Candelas L."/>
            <person name="Gabaldon T."/>
        </authorList>
    </citation>
    <scope>NUCLEOTIDE SEQUENCE [LARGE SCALE GENOMIC DNA]</scope>
    <source>
        <strain evidence="5">PHI26 / CECT 20796</strain>
    </source>
</reference>
<dbReference type="Pfam" id="PF00098">
    <property type="entry name" value="zf-CCHC"/>
    <property type="match status" value="1"/>
</dbReference>
<dbReference type="InterPro" id="IPR021109">
    <property type="entry name" value="Peptidase_aspartic_dom_sf"/>
</dbReference>
<evidence type="ECO:0000313" key="5">
    <source>
        <dbReference type="Proteomes" id="UP000009882"/>
    </source>
</evidence>
<keyword evidence="1" id="KW-0479">Metal-binding</keyword>
<dbReference type="PROSITE" id="PS50158">
    <property type="entry name" value="ZF_CCHC"/>
    <property type="match status" value="1"/>
</dbReference>
<feature type="region of interest" description="Disordered" evidence="2">
    <location>
        <begin position="441"/>
        <end position="462"/>
    </location>
</feature>
<dbReference type="InParanoid" id="K9H301"/>
<feature type="region of interest" description="Disordered" evidence="2">
    <location>
        <begin position="329"/>
        <end position="361"/>
    </location>
</feature>
<dbReference type="Pfam" id="PF03732">
    <property type="entry name" value="Retrotrans_gag"/>
    <property type="match status" value="1"/>
</dbReference>
<dbReference type="OrthoDB" id="5427304at2759"/>
<dbReference type="SUPFAM" id="SSF57756">
    <property type="entry name" value="Retrovirus zinc finger-like domains"/>
    <property type="match status" value="1"/>
</dbReference>
<name>K9H301_PEND2</name>
<dbReference type="GO" id="GO:0003676">
    <property type="term" value="F:nucleic acid binding"/>
    <property type="evidence" value="ECO:0007669"/>
    <property type="project" value="InterPro"/>
</dbReference>
<feature type="compositionally biased region" description="Polar residues" evidence="2">
    <location>
        <begin position="329"/>
        <end position="341"/>
    </location>
</feature>
<dbReference type="InterPro" id="IPR036875">
    <property type="entry name" value="Znf_CCHC_sf"/>
</dbReference>
<dbReference type="InterPro" id="IPR005162">
    <property type="entry name" value="Retrotrans_gag_dom"/>
</dbReference>
<dbReference type="EMBL" id="AKCT01000017">
    <property type="protein sequence ID" value="EKV19496.1"/>
    <property type="molecule type" value="Genomic_DNA"/>
</dbReference>
<evidence type="ECO:0000256" key="1">
    <source>
        <dbReference type="PROSITE-ProRule" id="PRU00047"/>
    </source>
</evidence>
<feature type="region of interest" description="Disordered" evidence="2">
    <location>
        <begin position="496"/>
        <end position="542"/>
    </location>
</feature>
<sequence>MDDQPSSSSGSPSKTKLDSGTIWKLVEAIGANPESSSLSDREHLAAARQALQRSIITEAPSHGGLAESAQHRSTRIHLTNLRTRIESCRRFRVKTFKGLQDGFEDPVDFIEDIVTAVERDYARETATLKAARKQSNGSDDAANAIQERILQDKKDRDCRLLFRQNVSGKADTWYNHLNWDTRQDWTKLRACCLERYRLPEEDPVAKISRMETQYDGMKQARDETITEYLERADDFHAQYGPEKAHLGVKVVQGLKDIHKRDVVLFHFRQKNEMGYIAARKLIVDAFSGVDNPFIRDEPVQKKELSFEDVIRDTMPEVVKGLKHLMLERTQTQQNQQRSGSGASFGRGKETTQGEGRGPRRPLDLSQIECWNCNERGHYSNACPQIKTNQTVAANAVLPNRIISPGERVENVSQEGSSSSSVMCVLTVYPEPVMAANQSLSKNQRGMQPQRGHIQESGVGQRIRETRSLGTSEISRGVQRLTEEQASQVVRPVDVFQPGTRINDTPSTMRRSATPGPSSSPREYQTHEQTIDPTGNHPSHETVTETYRREKVQVGAEPPKVPGPIRVIGSGERFSIAKVLRETYVTIPLAQLLDRSEATRKEFAWFLQDATPRFRVRRVKIRDPVSFVSDKVYEGRDRTNQLMICAPAVTSEALEDDGRSSPMFVEAWIGDKKILRTLLDGGSLVELISERMASQISACTYVDNGKEISLADNHTTVLKRYMHLPVNVSGVRAFVKSYIINANTYDLLLGVRWMRRVRHAVDYGEGQVTIQGSNGIPVTLETAMAPIECLDELPVICIDEEGVDDILQRVIDDTEPGGFLNDPDDHPRSDGAVVRTIRGDFPVQQWAGESELQENQQPVIYHCYNGEEKPPKNIKRVHWTEHLEFIPADDGDEDVECII</sequence>
<dbReference type="AlphaFoldDB" id="K9H301"/>
<evidence type="ECO:0000259" key="3">
    <source>
        <dbReference type="PROSITE" id="PS50158"/>
    </source>
</evidence>
<organism evidence="4 5">
    <name type="scientific">Penicillium digitatum (strain PHI26 / CECT 20796)</name>
    <name type="common">Green mold</name>
    <dbReference type="NCBI Taxonomy" id="1170229"/>
    <lineage>
        <taxon>Eukaryota</taxon>
        <taxon>Fungi</taxon>
        <taxon>Dikarya</taxon>
        <taxon>Ascomycota</taxon>
        <taxon>Pezizomycotina</taxon>
        <taxon>Eurotiomycetes</taxon>
        <taxon>Eurotiomycetidae</taxon>
        <taxon>Eurotiales</taxon>
        <taxon>Aspergillaceae</taxon>
        <taxon>Penicillium</taxon>
    </lineage>
</organism>
<keyword evidence="5" id="KW-1185">Reference proteome</keyword>
<dbReference type="InterPro" id="IPR001878">
    <property type="entry name" value="Znf_CCHC"/>
</dbReference>
<dbReference type="Gene3D" id="2.40.70.10">
    <property type="entry name" value="Acid Proteases"/>
    <property type="match status" value="1"/>
</dbReference>
<proteinExistence type="predicted"/>
<feature type="compositionally biased region" description="Polar residues" evidence="2">
    <location>
        <begin position="499"/>
        <end position="522"/>
    </location>
</feature>
<gene>
    <name evidence="4" type="ORF">PDIG_02930</name>
</gene>
<feature type="domain" description="CCHC-type" evidence="3">
    <location>
        <begin position="369"/>
        <end position="384"/>
    </location>
</feature>